<comment type="similarity">
    <text evidence="1">Belongs to the universal stress protein A family.</text>
</comment>
<reference evidence="4" key="1">
    <citation type="submission" date="2017-10" db="EMBL/GenBank/DDBJ databases">
        <title>Phenotypic and genomic properties of facultatively anaerobic sulfur-reducing natronoarchaea from hypersaline soda lakes.</title>
        <authorList>
            <person name="Sorokin D.Y."/>
            <person name="Kublanov I.V."/>
            <person name="Roman P."/>
            <person name="Sinninghe Damste J.S."/>
            <person name="Golyshin P.N."/>
            <person name="Rojo D."/>
            <person name="Ciordia S."/>
            <person name="Mena Md.C."/>
            <person name="Ferrer M."/>
            <person name="Messina E."/>
            <person name="Smedile F."/>
            <person name="La Spada G."/>
            <person name="La Cono V."/>
            <person name="Yakimov M.M."/>
        </authorList>
    </citation>
    <scope>NUCLEOTIDE SEQUENCE [LARGE SCALE GENOMIC DNA]</scope>
    <source>
        <strain evidence="4">AArc1</strain>
    </source>
</reference>
<evidence type="ECO:0000256" key="1">
    <source>
        <dbReference type="ARBA" id="ARBA00008791"/>
    </source>
</evidence>
<gene>
    <name evidence="3" type="ORF">AArc1_0713</name>
</gene>
<dbReference type="PANTHER" id="PTHR46268:SF6">
    <property type="entry name" value="UNIVERSAL STRESS PROTEIN UP12"/>
    <property type="match status" value="1"/>
</dbReference>
<feature type="domain" description="UspA" evidence="2">
    <location>
        <begin position="1"/>
        <end position="127"/>
    </location>
</feature>
<evidence type="ECO:0000313" key="3">
    <source>
        <dbReference type="EMBL" id="AXR77056.1"/>
    </source>
</evidence>
<protein>
    <submittedName>
        <fullName evidence="3">Nucleotide-binding protein, UspA family</fullName>
    </submittedName>
</protein>
<dbReference type="Proteomes" id="UP000258707">
    <property type="component" value="Chromosome"/>
</dbReference>
<dbReference type="RefSeq" id="WP_117363268.1">
    <property type="nucleotide sequence ID" value="NZ_CP024047.1"/>
</dbReference>
<dbReference type="GeneID" id="37637523"/>
<dbReference type="InterPro" id="IPR006016">
    <property type="entry name" value="UspA"/>
</dbReference>
<dbReference type="SUPFAM" id="SSF52402">
    <property type="entry name" value="Adenine nucleotide alpha hydrolases-like"/>
    <property type="match status" value="2"/>
</dbReference>
<dbReference type="AlphaFoldDB" id="A0A346PC11"/>
<dbReference type="EMBL" id="CP024047">
    <property type="protein sequence ID" value="AXR77056.1"/>
    <property type="molecule type" value="Genomic_DNA"/>
</dbReference>
<dbReference type="PRINTS" id="PR01438">
    <property type="entry name" value="UNVRSLSTRESS"/>
</dbReference>
<dbReference type="Gene3D" id="3.40.50.620">
    <property type="entry name" value="HUPs"/>
    <property type="match status" value="2"/>
</dbReference>
<dbReference type="CDD" id="cd00293">
    <property type="entry name" value="USP-like"/>
    <property type="match status" value="2"/>
</dbReference>
<proteinExistence type="inferred from homology"/>
<feature type="domain" description="UspA" evidence="2">
    <location>
        <begin position="139"/>
        <end position="274"/>
    </location>
</feature>
<dbReference type="Pfam" id="PF00582">
    <property type="entry name" value="Usp"/>
    <property type="match status" value="2"/>
</dbReference>
<sequence length="280" mass="29624">MFDRILVPTDGSGPANAALEYAGEIAAREDLTVTVLHVVDPDDDPPEASVEDLLEEGRTWAAEADAPIIDAVRTGTPREAILEFAADRDVDAIVMGSRGRRGIGRLVLGSVTEGVVREADVPVLVVRGSADVRRRYPVETVLVPTDGSVHADAALEHALAIGDHLEADVHVVTSVDVSPAELGEGTDLRLDRLETHAQSVVDDATDRAASVGLEVTTAVRHGSIARTIGAYADEHDVDLLIMGTHGRSGIDRLLLGSATERVLRTAPAPVLTIRAPETDQ</sequence>
<dbReference type="PANTHER" id="PTHR46268">
    <property type="entry name" value="STRESS RESPONSE PROTEIN NHAX"/>
    <property type="match status" value="1"/>
</dbReference>
<dbReference type="KEGG" id="nan:AArc1_0713"/>
<organism evidence="3 4">
    <name type="scientific">Natrarchaeobaculum sulfurireducens</name>
    <dbReference type="NCBI Taxonomy" id="2044521"/>
    <lineage>
        <taxon>Archaea</taxon>
        <taxon>Methanobacteriati</taxon>
        <taxon>Methanobacteriota</taxon>
        <taxon>Stenosarchaea group</taxon>
        <taxon>Halobacteria</taxon>
        <taxon>Halobacteriales</taxon>
        <taxon>Natrialbaceae</taxon>
        <taxon>Natrarchaeobaculum</taxon>
    </lineage>
</organism>
<evidence type="ECO:0000259" key="2">
    <source>
        <dbReference type="Pfam" id="PF00582"/>
    </source>
</evidence>
<dbReference type="InterPro" id="IPR006015">
    <property type="entry name" value="Universal_stress_UspA"/>
</dbReference>
<evidence type="ECO:0000313" key="4">
    <source>
        <dbReference type="Proteomes" id="UP000258707"/>
    </source>
</evidence>
<dbReference type="InterPro" id="IPR014729">
    <property type="entry name" value="Rossmann-like_a/b/a_fold"/>
</dbReference>
<accession>A0A346PC11</accession>
<name>A0A346PC11_9EURY</name>